<organism evidence="1 2">
    <name type="scientific">Aspergillus tanneri</name>
    <dbReference type="NCBI Taxonomy" id="1220188"/>
    <lineage>
        <taxon>Eukaryota</taxon>
        <taxon>Fungi</taxon>
        <taxon>Dikarya</taxon>
        <taxon>Ascomycota</taxon>
        <taxon>Pezizomycotina</taxon>
        <taxon>Eurotiomycetes</taxon>
        <taxon>Eurotiomycetidae</taxon>
        <taxon>Eurotiales</taxon>
        <taxon>Aspergillaceae</taxon>
        <taxon>Aspergillus</taxon>
        <taxon>Aspergillus subgen. Circumdati</taxon>
    </lineage>
</organism>
<evidence type="ECO:0000313" key="2">
    <source>
        <dbReference type="Proteomes" id="UP000308092"/>
    </source>
</evidence>
<sequence>MYKIFTTLDPYLEDITFASRAADTTDRRANFLSGIFWGFLEQWSNFASGAIGGKVWFYPDFYAKTRYRPIPCGCADCQLRSQRTWEAIMC</sequence>
<dbReference type="AlphaFoldDB" id="A0A4S3JNS2"/>
<dbReference type="EMBL" id="SOSA01000083">
    <property type="protein sequence ID" value="THC97205.1"/>
    <property type="molecule type" value="Genomic_DNA"/>
</dbReference>
<evidence type="ECO:0000313" key="1">
    <source>
        <dbReference type="EMBL" id="THC97205.1"/>
    </source>
</evidence>
<dbReference type="VEuPathDB" id="FungiDB:EYZ11_003314"/>
<proteinExistence type="predicted"/>
<protein>
    <submittedName>
        <fullName evidence="1">Uncharacterized protein</fullName>
    </submittedName>
</protein>
<reference evidence="1 2" key="1">
    <citation type="submission" date="2019-03" db="EMBL/GenBank/DDBJ databases">
        <title>The genome sequence of a newly discovered highly antifungal drug resistant Aspergillus species, Aspergillus tanneri NIH 1004.</title>
        <authorList>
            <person name="Mounaud S."/>
            <person name="Singh I."/>
            <person name="Joardar V."/>
            <person name="Pakala S."/>
            <person name="Pakala S."/>
            <person name="Venepally P."/>
            <person name="Hoover J."/>
            <person name="Nierman W."/>
            <person name="Chung J."/>
            <person name="Losada L."/>
        </authorList>
    </citation>
    <scope>NUCLEOTIDE SEQUENCE [LARGE SCALE GENOMIC DNA]</scope>
    <source>
        <strain evidence="1 2">NIH1004</strain>
    </source>
</reference>
<accession>A0A4S3JNS2</accession>
<dbReference type="Proteomes" id="UP000308092">
    <property type="component" value="Unassembled WGS sequence"/>
</dbReference>
<keyword evidence="2" id="KW-1185">Reference proteome</keyword>
<gene>
    <name evidence="1" type="ORF">EYZ11_003314</name>
</gene>
<name>A0A4S3JNS2_9EURO</name>
<comment type="caution">
    <text evidence="1">The sequence shown here is derived from an EMBL/GenBank/DDBJ whole genome shotgun (WGS) entry which is preliminary data.</text>
</comment>